<sequence>MAAAMRSRMPAGYRRSGPRMEGFTLTETMVGLALGVLVTAVAGTAFLLCRAAYLSAAERTLLEERGQRALNILSALIRQSGWVPDATGMPHAKPAISGADDCGQPSIATVPACGKSGVTGSDALLVRFSGSGQAIDASLPDQTMIDCSGYAVAARQSDSPADAGYVTANLLYVATASDDEPQLLCRYPARRNGRIDGSGWTSGAIVRGVESMQIRYGVDSRGDRLPDTFLRADQVTAMGDDAWHRVVAVQIALAVRLGRRGAAQSGMQVAGAGAMTDLYDRLSPQGRYTSRIFATTVRLRNAPRCQETLC</sequence>
<dbReference type="GO" id="GO:0043683">
    <property type="term" value="P:type IV pilus assembly"/>
    <property type="evidence" value="ECO:0007669"/>
    <property type="project" value="InterPro"/>
</dbReference>
<dbReference type="AlphaFoldDB" id="Q474M2"/>
<dbReference type="STRING" id="264198.Reut_A0781"/>
<dbReference type="KEGG" id="reu:Reut_A0781"/>
<keyword evidence="1" id="KW-0812">Transmembrane</keyword>
<dbReference type="EMBL" id="CP000090">
    <property type="protein sequence ID" value="AAZ60161.1"/>
    <property type="molecule type" value="Genomic_DNA"/>
</dbReference>
<dbReference type="eggNOG" id="COG4966">
    <property type="taxonomic scope" value="Bacteria"/>
</dbReference>
<organism evidence="1">
    <name type="scientific">Cupriavidus pinatubonensis (strain JMP 134 / LMG 1197)</name>
    <name type="common">Cupriavidus necator (strain JMP 134)</name>
    <dbReference type="NCBI Taxonomy" id="264198"/>
    <lineage>
        <taxon>Bacteria</taxon>
        <taxon>Pseudomonadati</taxon>
        <taxon>Pseudomonadota</taxon>
        <taxon>Betaproteobacteria</taxon>
        <taxon>Burkholderiales</taxon>
        <taxon>Burkholderiaceae</taxon>
        <taxon>Cupriavidus</taxon>
    </lineage>
</organism>
<dbReference type="InterPro" id="IPR032092">
    <property type="entry name" value="PilW"/>
</dbReference>
<dbReference type="HOGENOM" id="CLU_070062_0_0_4"/>
<protein>
    <submittedName>
        <fullName evidence="1">Probable transmembrane protein</fullName>
    </submittedName>
</protein>
<dbReference type="Pfam" id="PF16074">
    <property type="entry name" value="PilW"/>
    <property type="match status" value="1"/>
</dbReference>
<proteinExistence type="predicted"/>
<reference evidence="1" key="1">
    <citation type="submission" date="2005-08" db="EMBL/GenBank/DDBJ databases">
        <title>Complete sequence of Chromosome1 of Ralstonia eutropha JMP134.</title>
        <authorList>
            <person name="Copeland A."/>
            <person name="Lucas S."/>
            <person name="Lapidus A."/>
            <person name="Barry K."/>
            <person name="Detter J.C."/>
            <person name="Glavina T."/>
            <person name="Hammon N."/>
            <person name="Israni S."/>
            <person name="Pitluck S."/>
            <person name="Goltsman E."/>
            <person name="Martinez M."/>
            <person name="Schmutz J."/>
            <person name="Larimer F."/>
            <person name="Land M."/>
            <person name="Lykidis A."/>
            <person name="Richardson P."/>
        </authorList>
    </citation>
    <scope>NUCLEOTIDE SEQUENCE</scope>
    <source>
        <strain evidence="1">JMP134</strain>
    </source>
</reference>
<name>Q474M2_CUPPJ</name>
<keyword evidence="1" id="KW-0472">Membrane</keyword>
<gene>
    <name evidence="1" type="ordered locus">Reut_A0781</name>
</gene>
<dbReference type="OrthoDB" id="8780389at2"/>
<evidence type="ECO:0000313" key="1">
    <source>
        <dbReference type="EMBL" id="AAZ60161.1"/>
    </source>
</evidence>
<accession>Q474M2</accession>